<dbReference type="FunFam" id="2.90.10.10:FF:000005">
    <property type="entry name" value="G-type lectin S-receptor-like serine/threonine-protein kinase"/>
    <property type="match status" value="1"/>
</dbReference>
<keyword evidence="14" id="KW-0472">Membrane</keyword>
<feature type="signal peptide" evidence="15">
    <location>
        <begin position="1"/>
        <end position="24"/>
    </location>
</feature>
<protein>
    <recommendedName>
        <fullName evidence="13">Receptor-like serine/threonine-protein kinase</fullName>
        <ecNumber evidence="13">2.7.11.1</ecNumber>
    </recommendedName>
</protein>
<evidence type="ECO:0000256" key="6">
    <source>
        <dbReference type="ARBA" id="ARBA00022741"/>
    </source>
</evidence>
<evidence type="ECO:0000256" key="4">
    <source>
        <dbReference type="ARBA" id="ARBA00022679"/>
    </source>
</evidence>
<feature type="domain" description="Protein kinase" evidence="16">
    <location>
        <begin position="509"/>
        <end position="820"/>
    </location>
</feature>
<dbReference type="PROSITE" id="PS50948">
    <property type="entry name" value="PAN"/>
    <property type="match status" value="1"/>
</dbReference>
<dbReference type="GO" id="GO:0048544">
    <property type="term" value="P:recognition of pollen"/>
    <property type="evidence" value="ECO:0007669"/>
    <property type="project" value="InterPro"/>
</dbReference>
<gene>
    <name evidence="19" type="ORF">Godav_012567</name>
</gene>
<keyword evidence="8 13" id="KW-0067">ATP-binding</keyword>
<evidence type="ECO:0000256" key="7">
    <source>
        <dbReference type="ARBA" id="ARBA00022777"/>
    </source>
</evidence>
<dbReference type="InterPro" id="IPR001245">
    <property type="entry name" value="Ser-Thr/Tyr_kinase_cat_dom"/>
</dbReference>
<dbReference type="InterPro" id="IPR008271">
    <property type="entry name" value="Ser/Thr_kinase_AS"/>
</dbReference>
<dbReference type="InterPro" id="IPR000719">
    <property type="entry name" value="Prot_kinase_dom"/>
</dbReference>
<comment type="catalytic activity">
    <reaction evidence="11 13">
        <text>L-threonyl-[protein] + ATP = O-phospho-L-threonyl-[protein] + ADP + H(+)</text>
        <dbReference type="Rhea" id="RHEA:46608"/>
        <dbReference type="Rhea" id="RHEA-COMP:11060"/>
        <dbReference type="Rhea" id="RHEA-COMP:11605"/>
        <dbReference type="ChEBI" id="CHEBI:15378"/>
        <dbReference type="ChEBI" id="CHEBI:30013"/>
        <dbReference type="ChEBI" id="CHEBI:30616"/>
        <dbReference type="ChEBI" id="CHEBI:61977"/>
        <dbReference type="ChEBI" id="CHEBI:456216"/>
        <dbReference type="EC" id="2.7.11.1"/>
    </reaction>
</comment>
<evidence type="ECO:0000256" key="14">
    <source>
        <dbReference type="SAM" id="Phobius"/>
    </source>
</evidence>
<reference evidence="19 20" key="1">
    <citation type="journal article" date="2019" name="Genome Biol. Evol.">
        <title>Insights into the evolution of the New World diploid cottons (Gossypium, subgenus Houzingenia) based on genome sequencing.</title>
        <authorList>
            <person name="Grover C.E."/>
            <person name="Arick M.A. 2nd"/>
            <person name="Thrash A."/>
            <person name="Conover J.L."/>
            <person name="Sanders W.S."/>
            <person name="Peterson D.G."/>
            <person name="Frelichowski J.E."/>
            <person name="Scheffler J.A."/>
            <person name="Scheffler B.E."/>
            <person name="Wendel J.F."/>
        </authorList>
    </citation>
    <scope>NUCLEOTIDE SEQUENCE [LARGE SCALE GENOMIC DNA]</scope>
    <source>
        <strain evidence="19">27</strain>
        <tissue evidence="19">Leaf</tissue>
    </source>
</reference>
<keyword evidence="4 13" id="KW-0808">Transferase</keyword>
<dbReference type="CDD" id="cd01098">
    <property type="entry name" value="PAN_AP_plant"/>
    <property type="match status" value="1"/>
</dbReference>
<dbReference type="InterPro" id="IPR036426">
    <property type="entry name" value="Bulb-type_lectin_dom_sf"/>
</dbReference>
<dbReference type="InterPro" id="IPR003609">
    <property type="entry name" value="Pan_app"/>
</dbReference>
<keyword evidence="3 13" id="KW-0723">Serine/threonine-protein kinase</keyword>
<evidence type="ECO:0000256" key="8">
    <source>
        <dbReference type="ARBA" id="ARBA00022840"/>
    </source>
</evidence>
<feature type="domain" description="Bulb-type lectin" evidence="17">
    <location>
        <begin position="25"/>
        <end position="150"/>
    </location>
</feature>
<evidence type="ECO:0000313" key="20">
    <source>
        <dbReference type="Proteomes" id="UP000593561"/>
    </source>
</evidence>
<dbReference type="SMART" id="SM00108">
    <property type="entry name" value="B_lectin"/>
    <property type="match status" value="1"/>
</dbReference>
<dbReference type="FunFam" id="3.30.200.20:FF:000910">
    <property type="entry name" value="Cysteine-rich receptor-like protein kinase 11"/>
    <property type="match status" value="1"/>
</dbReference>
<dbReference type="CDD" id="cd14066">
    <property type="entry name" value="STKc_IRAK"/>
    <property type="match status" value="1"/>
</dbReference>
<dbReference type="PANTHER" id="PTHR27002:SF1082">
    <property type="entry name" value="OS06G0693000 PROTEIN"/>
    <property type="match status" value="1"/>
</dbReference>
<evidence type="ECO:0000259" key="18">
    <source>
        <dbReference type="PROSITE" id="PS50948"/>
    </source>
</evidence>
<dbReference type="Pfam" id="PF07714">
    <property type="entry name" value="PK_Tyr_Ser-Thr"/>
    <property type="match status" value="1"/>
</dbReference>
<dbReference type="GO" id="GO:0005886">
    <property type="term" value="C:plasma membrane"/>
    <property type="evidence" value="ECO:0007669"/>
    <property type="project" value="UniProtKB-SubCell"/>
</dbReference>
<dbReference type="SUPFAM" id="SSF51110">
    <property type="entry name" value="alpha-D-mannose-specific plant lectins"/>
    <property type="match status" value="1"/>
</dbReference>
<accession>A0A7J8RDK1</accession>
<evidence type="ECO:0000259" key="17">
    <source>
        <dbReference type="PROSITE" id="PS50927"/>
    </source>
</evidence>
<keyword evidence="2" id="KW-1003">Cell membrane</keyword>
<comment type="subcellular location">
    <subcellularLocation>
        <location evidence="1">Cell membrane</location>
        <topology evidence="1">Single-pass type I membrane protein</topology>
    </subcellularLocation>
</comment>
<evidence type="ECO:0000256" key="15">
    <source>
        <dbReference type="SAM" id="SignalP"/>
    </source>
</evidence>
<dbReference type="Proteomes" id="UP000593561">
    <property type="component" value="Unassembled WGS sequence"/>
</dbReference>
<dbReference type="Pfam" id="PF01453">
    <property type="entry name" value="B_lectin"/>
    <property type="match status" value="1"/>
</dbReference>
<evidence type="ECO:0000256" key="13">
    <source>
        <dbReference type="PIRNR" id="PIRNR000641"/>
    </source>
</evidence>
<dbReference type="InterPro" id="IPR000858">
    <property type="entry name" value="S_locus_glycoprot_dom"/>
</dbReference>
<dbReference type="CDD" id="cd00028">
    <property type="entry name" value="B_lectin"/>
    <property type="match status" value="1"/>
</dbReference>
<dbReference type="EMBL" id="JABFAC010000004">
    <property type="protein sequence ID" value="MBA0611917.1"/>
    <property type="molecule type" value="Genomic_DNA"/>
</dbReference>
<evidence type="ECO:0000256" key="11">
    <source>
        <dbReference type="ARBA" id="ARBA00047899"/>
    </source>
</evidence>
<comment type="similarity">
    <text evidence="13">Belongs to the protein kinase superfamily. Ser/Thr protein kinase family.</text>
</comment>
<keyword evidence="20" id="KW-1185">Reference proteome</keyword>
<dbReference type="Gene3D" id="1.10.510.10">
    <property type="entry name" value="Transferase(Phosphotransferase) domain 1"/>
    <property type="match status" value="1"/>
</dbReference>
<dbReference type="GO" id="GO:0004674">
    <property type="term" value="F:protein serine/threonine kinase activity"/>
    <property type="evidence" value="ECO:0007669"/>
    <property type="project" value="UniProtKB-KW"/>
</dbReference>
<keyword evidence="14" id="KW-1133">Transmembrane helix</keyword>
<dbReference type="Gene3D" id="3.30.200.20">
    <property type="entry name" value="Phosphorylase Kinase, domain 1"/>
    <property type="match status" value="1"/>
</dbReference>
<dbReference type="InterPro" id="IPR011009">
    <property type="entry name" value="Kinase-like_dom_sf"/>
</dbReference>
<organism evidence="19 20">
    <name type="scientific">Gossypium davidsonii</name>
    <name type="common">Davidson's cotton</name>
    <name type="synonym">Gossypium klotzschianum subsp. davidsonii</name>
    <dbReference type="NCBI Taxonomy" id="34287"/>
    <lineage>
        <taxon>Eukaryota</taxon>
        <taxon>Viridiplantae</taxon>
        <taxon>Streptophyta</taxon>
        <taxon>Embryophyta</taxon>
        <taxon>Tracheophyta</taxon>
        <taxon>Spermatophyta</taxon>
        <taxon>Magnoliopsida</taxon>
        <taxon>eudicotyledons</taxon>
        <taxon>Gunneridae</taxon>
        <taxon>Pentapetalae</taxon>
        <taxon>rosids</taxon>
        <taxon>malvids</taxon>
        <taxon>Malvales</taxon>
        <taxon>Malvaceae</taxon>
        <taxon>Malvoideae</taxon>
        <taxon>Gossypium</taxon>
    </lineage>
</organism>
<evidence type="ECO:0000256" key="10">
    <source>
        <dbReference type="ARBA" id="ARBA00023180"/>
    </source>
</evidence>
<dbReference type="SMART" id="SM00473">
    <property type="entry name" value="PAN_AP"/>
    <property type="match status" value="1"/>
</dbReference>
<keyword evidence="10" id="KW-0325">Glycoprotein</keyword>
<evidence type="ECO:0000256" key="12">
    <source>
        <dbReference type="ARBA" id="ARBA00048679"/>
    </source>
</evidence>
<dbReference type="PROSITE" id="PS50927">
    <property type="entry name" value="BULB_LECTIN"/>
    <property type="match status" value="1"/>
</dbReference>
<feature type="domain" description="Apple" evidence="18">
    <location>
        <begin position="340"/>
        <end position="425"/>
    </location>
</feature>
<feature type="transmembrane region" description="Helical" evidence="14">
    <location>
        <begin position="434"/>
        <end position="458"/>
    </location>
</feature>
<dbReference type="PROSITE" id="PS50011">
    <property type="entry name" value="PROTEIN_KINASE_DOM"/>
    <property type="match status" value="1"/>
</dbReference>
<feature type="chain" id="PRO_5029689690" description="Receptor-like serine/threonine-protein kinase" evidence="15">
    <location>
        <begin position="25"/>
        <end position="838"/>
    </location>
</feature>
<dbReference type="PROSITE" id="PS00108">
    <property type="entry name" value="PROTEIN_KINASE_ST"/>
    <property type="match status" value="1"/>
</dbReference>
<evidence type="ECO:0000313" key="19">
    <source>
        <dbReference type="EMBL" id="MBA0611917.1"/>
    </source>
</evidence>
<dbReference type="Pfam" id="PF08276">
    <property type="entry name" value="PAN_2"/>
    <property type="match status" value="1"/>
</dbReference>
<keyword evidence="6 13" id="KW-0547">Nucleotide-binding</keyword>
<sequence>MSGSNLSLLLHLYYCLCCLSFGNAFDTITSSTPINDSQALVSNNGVFRLGFFSLSSSTDHRYVGIWYNNRGVLEESVIWIANRNKPLKDDSGVFMVSNDGNLVVSDGQNQTLWSSNVRNPRGVNVSAQISDTGNLVLKANGNTVWESFWEPLNVFVPMMRLSTNVRTGEKVELTSWKSSSDPSTGSFTSGLQPLAIPQNFVWNNTKPYWRSGPWNGHTFTGIPSMNSFVLDGLSLVNDNQGTFYLTLAFFNSSYLSYVYLDPQGITRQRFWDDEKGNWTTYDSPAETECALYGKCGAFGICNSQKPSICSCMKGFKPNNIDEWNSGNWTNGCTRINPLRCHRVNNTDSEPDDNEYGFLKLERIKVPDFAEWSEHLENECKNRCLNNCSCIAYAFDAGIGCMSWSKDLIDIQKFSYGGIDLYIRLPRSELDKKNITVAIIITVVIGTTIIIVVSLIFLLRWMNKDRDRTDRRVYVKFEELAMFDDNGKETKLHQLPLFKFEELATATIDFNPSNKLGQGGFGPVYRVSFLALCKNEFKPMSHSTLSENMDFKGSTFFQGKLSDGKEIAVKRLSSVSGQGFEEFVNEVLVISKLQHRNLVRLLGCCIEREEKMLVYEYMPNKSLDAFLFDLTKRKLLDWKNRFNIIKGISRGLLYLHQDSRLRIIHRDLKASNILLDEEMNPKISDFGMAKIFGGNENQANTGRIVGTYGYMAPEYVLRGHFSEKSDVFSYGVLLLEIISGRRNTSFYNNEHFFNLLGYAWKLWIEDNILALADTELVSKQCCHQEILRCIHVGLLCVQEHANNRPSMSMVISMLNNDRPTMSMIISMFNSEIVDLSSPK</sequence>
<dbReference type="GO" id="GO:0005524">
    <property type="term" value="F:ATP binding"/>
    <property type="evidence" value="ECO:0007669"/>
    <property type="project" value="UniProtKB-KW"/>
</dbReference>
<keyword evidence="5 15" id="KW-0732">Signal</keyword>
<dbReference type="InterPro" id="IPR001480">
    <property type="entry name" value="Bulb-type_lectin_dom"/>
</dbReference>
<dbReference type="AlphaFoldDB" id="A0A7J8RDK1"/>
<evidence type="ECO:0000256" key="3">
    <source>
        <dbReference type="ARBA" id="ARBA00022527"/>
    </source>
</evidence>
<dbReference type="Gene3D" id="2.90.10.10">
    <property type="entry name" value="Bulb-type lectin domain"/>
    <property type="match status" value="1"/>
</dbReference>
<name>A0A7J8RDK1_GOSDV</name>
<evidence type="ECO:0000256" key="9">
    <source>
        <dbReference type="ARBA" id="ARBA00023157"/>
    </source>
</evidence>
<dbReference type="InterPro" id="IPR024171">
    <property type="entry name" value="SRK-like_kinase"/>
</dbReference>
<comment type="catalytic activity">
    <reaction evidence="12 13">
        <text>L-seryl-[protein] + ATP = O-phospho-L-seryl-[protein] + ADP + H(+)</text>
        <dbReference type="Rhea" id="RHEA:17989"/>
        <dbReference type="Rhea" id="RHEA-COMP:9863"/>
        <dbReference type="Rhea" id="RHEA-COMP:11604"/>
        <dbReference type="ChEBI" id="CHEBI:15378"/>
        <dbReference type="ChEBI" id="CHEBI:29999"/>
        <dbReference type="ChEBI" id="CHEBI:30616"/>
        <dbReference type="ChEBI" id="CHEBI:83421"/>
        <dbReference type="ChEBI" id="CHEBI:456216"/>
        <dbReference type="EC" id="2.7.11.1"/>
    </reaction>
</comment>
<dbReference type="EC" id="2.7.11.1" evidence="13"/>
<proteinExistence type="inferred from homology"/>
<keyword evidence="7 13" id="KW-0418">Kinase</keyword>
<evidence type="ECO:0000256" key="5">
    <source>
        <dbReference type="ARBA" id="ARBA00022729"/>
    </source>
</evidence>
<dbReference type="SUPFAM" id="SSF56112">
    <property type="entry name" value="Protein kinase-like (PK-like)"/>
    <property type="match status" value="1"/>
</dbReference>
<dbReference type="SMART" id="SM00220">
    <property type="entry name" value="S_TKc"/>
    <property type="match status" value="1"/>
</dbReference>
<evidence type="ECO:0000256" key="1">
    <source>
        <dbReference type="ARBA" id="ARBA00004251"/>
    </source>
</evidence>
<dbReference type="PANTHER" id="PTHR27002">
    <property type="entry name" value="RECEPTOR-LIKE SERINE/THREONINE-PROTEIN KINASE SD1-8"/>
    <property type="match status" value="1"/>
</dbReference>
<dbReference type="Pfam" id="PF00954">
    <property type="entry name" value="S_locus_glycop"/>
    <property type="match status" value="1"/>
</dbReference>
<keyword evidence="14" id="KW-0812">Transmembrane</keyword>
<dbReference type="PIRSF" id="PIRSF000641">
    <property type="entry name" value="SRK"/>
    <property type="match status" value="1"/>
</dbReference>
<comment type="caution">
    <text evidence="19">The sequence shown here is derived from an EMBL/GenBank/DDBJ whole genome shotgun (WGS) entry which is preliminary data.</text>
</comment>
<keyword evidence="9" id="KW-1015">Disulfide bond</keyword>
<evidence type="ECO:0000256" key="2">
    <source>
        <dbReference type="ARBA" id="ARBA00022475"/>
    </source>
</evidence>
<evidence type="ECO:0000259" key="16">
    <source>
        <dbReference type="PROSITE" id="PS50011"/>
    </source>
</evidence>
<dbReference type="FunFam" id="1.10.510.10:FF:000060">
    <property type="entry name" value="G-type lectin S-receptor-like serine/threonine-protein kinase"/>
    <property type="match status" value="1"/>
</dbReference>